<dbReference type="InterPro" id="IPR027417">
    <property type="entry name" value="P-loop_NTPase"/>
</dbReference>
<sequence>MSIDYVTSLKTLHLYGMATAWSELQAEKPRQAHRPETWMERLITAEQTDRKLKSLRYQLKAARFPIHRDLLGIDWTETPLLQSIVEQLATAAFMDTAHNLILVGGTGTGKSHLATAIGVAAIHQSRRVRFFNVVDLVSQLEREKSLGKVGNLAKQLCLVDAVILDELGYLPFPASSGALLFHLISQLYEKTSLIITTNLSFGEWVQVFGDAKMTTVLLDRVTHHCDILETGNDSYRFKQRKNRSQQTEKVEKIGR</sequence>
<dbReference type="InterPro" id="IPR028350">
    <property type="entry name" value="DNAC/IstB-like"/>
</dbReference>
<dbReference type="Proteomes" id="UP000675882">
    <property type="component" value="Unassembled WGS sequence"/>
</dbReference>
<dbReference type="SUPFAM" id="SSF52540">
    <property type="entry name" value="P-loop containing nucleoside triphosphate hydrolases"/>
    <property type="match status" value="1"/>
</dbReference>
<dbReference type="PANTHER" id="PTHR30050:SF4">
    <property type="entry name" value="ATP-BINDING PROTEIN RV3427C IN INSERTION SEQUENCE-RELATED"/>
    <property type="match status" value="1"/>
</dbReference>
<keyword evidence="2" id="KW-0547">Nucleotide-binding</keyword>
<comment type="similarity">
    <text evidence="1">Belongs to the IS21/IS1162 putative ATP-binding protein family.</text>
</comment>
<dbReference type="CDD" id="cd00009">
    <property type="entry name" value="AAA"/>
    <property type="match status" value="1"/>
</dbReference>
<protein>
    <submittedName>
        <fullName evidence="5">ATPase</fullName>
    </submittedName>
</protein>
<dbReference type="InterPro" id="IPR047661">
    <property type="entry name" value="IstB"/>
</dbReference>
<evidence type="ECO:0000256" key="2">
    <source>
        <dbReference type="ARBA" id="ARBA00022741"/>
    </source>
</evidence>
<dbReference type="Gene3D" id="3.40.50.300">
    <property type="entry name" value="P-loop containing nucleotide triphosphate hydrolases"/>
    <property type="match status" value="1"/>
</dbReference>
<evidence type="ECO:0000313" key="6">
    <source>
        <dbReference type="Proteomes" id="UP000675882"/>
    </source>
</evidence>
<dbReference type="GO" id="GO:0005524">
    <property type="term" value="F:ATP binding"/>
    <property type="evidence" value="ECO:0007669"/>
    <property type="project" value="UniProtKB-KW"/>
</dbReference>
<evidence type="ECO:0000256" key="1">
    <source>
        <dbReference type="ARBA" id="ARBA00008059"/>
    </source>
</evidence>
<dbReference type="InterPro" id="IPR003593">
    <property type="entry name" value="AAA+_ATPase"/>
</dbReference>
<evidence type="ECO:0000256" key="3">
    <source>
        <dbReference type="ARBA" id="ARBA00022840"/>
    </source>
</evidence>
<dbReference type="AlphaFoldDB" id="A0A916BEF5"/>
<reference evidence="5" key="1">
    <citation type="submission" date="2021-02" db="EMBL/GenBank/DDBJ databases">
        <authorList>
            <person name="Han P."/>
        </authorList>
    </citation>
    <scope>NUCLEOTIDE SEQUENCE</scope>
    <source>
        <strain evidence="5">Candidatus Nitrotoga sp. ZN8</strain>
    </source>
</reference>
<dbReference type="InterPro" id="IPR002611">
    <property type="entry name" value="IstB_ATP-bd"/>
</dbReference>
<proteinExistence type="inferred from homology"/>
<evidence type="ECO:0000259" key="4">
    <source>
        <dbReference type="SMART" id="SM00382"/>
    </source>
</evidence>
<dbReference type="SMART" id="SM00382">
    <property type="entry name" value="AAA"/>
    <property type="match status" value="1"/>
</dbReference>
<dbReference type="PANTHER" id="PTHR30050">
    <property type="entry name" value="CHROMOSOMAL REPLICATION INITIATOR PROTEIN DNAA"/>
    <property type="match status" value="1"/>
</dbReference>
<evidence type="ECO:0000313" key="5">
    <source>
        <dbReference type="EMBL" id="CAE6719092.1"/>
    </source>
</evidence>
<dbReference type="RefSeq" id="WP_213036056.1">
    <property type="nucleotide sequence ID" value="NZ_CAJNBL010000024.1"/>
</dbReference>
<name>A0A916BEF5_9PROT</name>
<dbReference type="Pfam" id="PF01695">
    <property type="entry name" value="IstB_IS21"/>
    <property type="match status" value="1"/>
</dbReference>
<accession>A0A916BEF5</accession>
<keyword evidence="6" id="KW-1185">Reference proteome</keyword>
<dbReference type="GO" id="GO:0006260">
    <property type="term" value="P:DNA replication"/>
    <property type="evidence" value="ECO:0007669"/>
    <property type="project" value="TreeGrafter"/>
</dbReference>
<gene>
    <name evidence="5" type="ORF">NTGZN8_300003</name>
</gene>
<dbReference type="PIRSF" id="PIRSF003073">
    <property type="entry name" value="DNAC_TnpB_IstB"/>
    <property type="match status" value="1"/>
</dbReference>
<dbReference type="NCBIfam" id="NF038214">
    <property type="entry name" value="IS21_help_AAA"/>
    <property type="match status" value="1"/>
</dbReference>
<dbReference type="EMBL" id="CAJNBL010000024">
    <property type="protein sequence ID" value="CAE6719092.1"/>
    <property type="molecule type" value="Genomic_DNA"/>
</dbReference>
<comment type="caution">
    <text evidence="5">The sequence shown here is derived from an EMBL/GenBank/DDBJ whole genome shotgun (WGS) entry which is preliminary data.</text>
</comment>
<feature type="domain" description="AAA+ ATPase" evidence="4">
    <location>
        <begin position="96"/>
        <end position="228"/>
    </location>
</feature>
<keyword evidence="3" id="KW-0067">ATP-binding</keyword>
<organism evidence="5 6">
    <name type="scientific">Candidatus Nitrotoga fabula</name>
    <dbReference type="NCBI Taxonomy" id="2182327"/>
    <lineage>
        <taxon>Bacteria</taxon>
        <taxon>Pseudomonadati</taxon>
        <taxon>Pseudomonadota</taxon>
        <taxon>Betaproteobacteria</taxon>
        <taxon>Nitrosomonadales</taxon>
        <taxon>Gallionellaceae</taxon>
        <taxon>Candidatus Nitrotoga</taxon>
    </lineage>
</organism>